<evidence type="ECO:0000259" key="1">
    <source>
        <dbReference type="Pfam" id="PF20109"/>
    </source>
</evidence>
<keyword evidence="3" id="KW-1185">Reference proteome</keyword>
<dbReference type="Proteomes" id="UP001141619">
    <property type="component" value="Unassembled WGS sequence"/>
</dbReference>
<organism evidence="2 3">
    <name type="scientific">Govanella unica</name>
    <dbReference type="NCBI Taxonomy" id="2975056"/>
    <lineage>
        <taxon>Bacteria</taxon>
        <taxon>Pseudomonadati</taxon>
        <taxon>Pseudomonadota</taxon>
        <taxon>Alphaproteobacteria</taxon>
        <taxon>Emcibacterales</taxon>
        <taxon>Govanellaceae</taxon>
        <taxon>Govanella</taxon>
    </lineage>
</organism>
<reference evidence="2" key="1">
    <citation type="submission" date="2022-08" db="EMBL/GenBank/DDBJ databases">
        <authorList>
            <person name="Vandamme P."/>
            <person name="Hettiarachchi A."/>
            <person name="Peeters C."/>
            <person name="Cnockaert M."/>
            <person name="Carlier A."/>
        </authorList>
    </citation>
    <scope>NUCLEOTIDE SEQUENCE</scope>
    <source>
        <strain evidence="2">LMG 31809</strain>
    </source>
</reference>
<gene>
    <name evidence="2" type="ORF">NYP16_06945</name>
</gene>
<dbReference type="AlphaFoldDB" id="A0A9X3TY52"/>
<protein>
    <submittedName>
        <fullName evidence="2">DUF6499 domain-containing protein</fullName>
    </submittedName>
</protein>
<dbReference type="Pfam" id="PF20109">
    <property type="entry name" value="Trans_reg_dom"/>
    <property type="match status" value="1"/>
</dbReference>
<feature type="domain" description="Transcriptional regulator-like" evidence="1">
    <location>
        <begin position="13"/>
        <end position="75"/>
    </location>
</feature>
<accession>A0A9X3TY52</accession>
<dbReference type="RefSeq" id="WP_274943388.1">
    <property type="nucleotide sequence ID" value="NZ_JANWOI010000002.1"/>
</dbReference>
<dbReference type="InterPro" id="IPR045465">
    <property type="entry name" value="Trans_reg_dom"/>
</dbReference>
<reference evidence="2" key="2">
    <citation type="journal article" date="2023" name="Syst. Appl. Microbiol.">
        <title>Govania unica gen. nov., sp. nov., a rare biosphere bacterium that represents a novel family in the class Alphaproteobacteria.</title>
        <authorList>
            <person name="Vandamme P."/>
            <person name="Peeters C."/>
            <person name="Hettiarachchi A."/>
            <person name="Cnockaert M."/>
            <person name="Carlier A."/>
        </authorList>
    </citation>
    <scope>NUCLEOTIDE SEQUENCE</scope>
    <source>
        <strain evidence="2">LMG 31809</strain>
    </source>
</reference>
<proteinExistence type="predicted"/>
<sequence length="81" mass="9523">MAGVVADGTLGRQAYDYIRGLSRSRLAWEYLRRNEQYRRDWRTAAPGRPRPIELTTGSVLYRARRRFLGAEAWGLYCFRQP</sequence>
<name>A0A9X3TY52_9PROT</name>
<evidence type="ECO:0000313" key="3">
    <source>
        <dbReference type="Proteomes" id="UP001141619"/>
    </source>
</evidence>
<evidence type="ECO:0000313" key="2">
    <source>
        <dbReference type="EMBL" id="MDA5193689.1"/>
    </source>
</evidence>
<dbReference type="EMBL" id="JANWOI010000002">
    <property type="protein sequence ID" value="MDA5193689.1"/>
    <property type="molecule type" value="Genomic_DNA"/>
</dbReference>
<comment type="caution">
    <text evidence="2">The sequence shown here is derived from an EMBL/GenBank/DDBJ whole genome shotgun (WGS) entry which is preliminary data.</text>
</comment>